<feature type="region of interest" description="Disordered" evidence="1">
    <location>
        <begin position="1"/>
        <end position="30"/>
    </location>
</feature>
<feature type="transmembrane region" description="Helical" evidence="2">
    <location>
        <begin position="115"/>
        <end position="134"/>
    </location>
</feature>
<proteinExistence type="predicted"/>
<gene>
    <name evidence="4" type="ORF">ACFOEB_08250</name>
</gene>
<accession>A0ABV7HMU5</accession>
<dbReference type="EMBL" id="JBHRTL010000006">
    <property type="protein sequence ID" value="MFC3155189.1"/>
    <property type="molecule type" value="Genomic_DNA"/>
</dbReference>
<evidence type="ECO:0000313" key="5">
    <source>
        <dbReference type="Proteomes" id="UP001595548"/>
    </source>
</evidence>
<dbReference type="PANTHER" id="PTHR34475:SF1">
    <property type="entry name" value="CYTOSKELETON PROTEIN RODZ"/>
    <property type="match status" value="1"/>
</dbReference>
<evidence type="ECO:0000256" key="2">
    <source>
        <dbReference type="SAM" id="Phobius"/>
    </source>
</evidence>
<dbReference type="Proteomes" id="UP001595548">
    <property type="component" value="Unassembled WGS sequence"/>
</dbReference>
<dbReference type="InterPro" id="IPR025194">
    <property type="entry name" value="RodZ-like_C"/>
</dbReference>
<keyword evidence="2" id="KW-0472">Membrane</keyword>
<comment type="caution">
    <text evidence="4">The sequence shown here is derived from an EMBL/GenBank/DDBJ whole genome shotgun (WGS) entry which is preliminary data.</text>
</comment>
<evidence type="ECO:0000259" key="3">
    <source>
        <dbReference type="Pfam" id="PF13464"/>
    </source>
</evidence>
<organism evidence="4 5">
    <name type="scientific">Gilvimarinus japonicus</name>
    <dbReference type="NCBI Taxonomy" id="1796469"/>
    <lineage>
        <taxon>Bacteria</taxon>
        <taxon>Pseudomonadati</taxon>
        <taxon>Pseudomonadota</taxon>
        <taxon>Gammaproteobacteria</taxon>
        <taxon>Cellvibrionales</taxon>
        <taxon>Cellvibrionaceae</taxon>
        <taxon>Gilvimarinus</taxon>
    </lineage>
</organism>
<dbReference type="Gene3D" id="1.10.260.40">
    <property type="entry name" value="lambda repressor-like DNA-binding domains"/>
    <property type="match status" value="1"/>
</dbReference>
<dbReference type="Pfam" id="PF13464">
    <property type="entry name" value="RodZ_C"/>
    <property type="match status" value="1"/>
</dbReference>
<dbReference type="PANTHER" id="PTHR34475">
    <property type="match status" value="1"/>
</dbReference>
<evidence type="ECO:0000256" key="1">
    <source>
        <dbReference type="SAM" id="MobiDB-lite"/>
    </source>
</evidence>
<dbReference type="RefSeq" id="WP_382415762.1">
    <property type="nucleotide sequence ID" value="NZ_AP031500.1"/>
</dbReference>
<sequence length="320" mass="33767">MSDEVNPESQAGPGPGPGAKLAEAREQQGKSREQIASALNIQLDKIIALEADQYEKLFSPVFTRGYLRSYGKYLGLDGEALVREFETDFVSTEEPVTPSESLNVKISNHRSVWPARLGLVVVLLLLLGLLYWYVDSQKGAVSASATAQPVINRDAAEAPPVTSQAPSAAEPDYTPAIALAADANAVSESIGAETAEPKPVSAKPDLDATDTITEQQSEPATIVSDMSIGTTSSADGTVLDELVLSFDNECWLEVLDANGDSLAADLQREGTSITLHGVAPFNVKLGNPDGVEIALNGSDVDVPDVAGSDKVVRFDVNTEA</sequence>
<name>A0ABV7HMU5_9GAMM</name>
<protein>
    <submittedName>
        <fullName evidence="4">Helix-turn-helix domain-containing protein</fullName>
    </submittedName>
</protein>
<dbReference type="InterPro" id="IPR010982">
    <property type="entry name" value="Lambda_DNA-bd_dom_sf"/>
</dbReference>
<keyword evidence="2" id="KW-0812">Transmembrane</keyword>
<evidence type="ECO:0000313" key="4">
    <source>
        <dbReference type="EMBL" id="MFC3155189.1"/>
    </source>
</evidence>
<feature type="domain" description="Cytoskeleton protein RodZ-like C-terminal" evidence="3">
    <location>
        <begin position="243"/>
        <end position="314"/>
    </location>
</feature>
<keyword evidence="5" id="KW-1185">Reference proteome</keyword>
<dbReference type="Pfam" id="PF13413">
    <property type="entry name" value="HTH_25"/>
    <property type="match status" value="1"/>
</dbReference>
<dbReference type="InterPro" id="IPR050400">
    <property type="entry name" value="Bact_Cytoskel_RodZ"/>
</dbReference>
<keyword evidence="2" id="KW-1133">Transmembrane helix</keyword>
<reference evidence="5" key="1">
    <citation type="journal article" date="2019" name="Int. J. Syst. Evol. Microbiol.">
        <title>The Global Catalogue of Microorganisms (GCM) 10K type strain sequencing project: providing services to taxonomists for standard genome sequencing and annotation.</title>
        <authorList>
            <consortium name="The Broad Institute Genomics Platform"/>
            <consortium name="The Broad Institute Genome Sequencing Center for Infectious Disease"/>
            <person name="Wu L."/>
            <person name="Ma J."/>
        </authorList>
    </citation>
    <scope>NUCLEOTIDE SEQUENCE [LARGE SCALE GENOMIC DNA]</scope>
    <source>
        <strain evidence="5">KCTC 52141</strain>
    </source>
</reference>